<feature type="domain" description="NADP-dependent oxidoreductase" evidence="1">
    <location>
        <begin position="58"/>
        <end position="114"/>
    </location>
</feature>
<evidence type="ECO:0000313" key="3">
    <source>
        <dbReference type="EnsemblPlants" id="Ma11_p17450.1"/>
    </source>
</evidence>
<dbReference type="SUPFAM" id="SSF51430">
    <property type="entry name" value="NAD(P)-linked oxidoreductase"/>
    <property type="match status" value="1"/>
</dbReference>
<dbReference type="EnsemblPlants" id="Ma11_t17450.1">
    <property type="protein sequence ID" value="Ma11_p17450.1"/>
    <property type="gene ID" value="Ma11_g17450"/>
</dbReference>
<dbReference type="AlphaFoldDB" id="A0A804L8W6"/>
<organism evidence="3 4">
    <name type="scientific">Musa acuminata subsp. malaccensis</name>
    <name type="common">Wild banana</name>
    <name type="synonym">Musa malaccensis</name>
    <dbReference type="NCBI Taxonomy" id="214687"/>
    <lineage>
        <taxon>Eukaryota</taxon>
        <taxon>Viridiplantae</taxon>
        <taxon>Streptophyta</taxon>
        <taxon>Embryophyta</taxon>
        <taxon>Tracheophyta</taxon>
        <taxon>Spermatophyta</taxon>
        <taxon>Magnoliopsida</taxon>
        <taxon>Liliopsida</taxon>
        <taxon>Zingiberales</taxon>
        <taxon>Musaceae</taxon>
        <taxon>Musa</taxon>
    </lineage>
</organism>
<dbReference type="PANTHER" id="PTHR43147:SF2">
    <property type="entry name" value="NADP-DEPENDENT OXIDOREDUCTASE DOMAIN-CONTAINING PROTEIN"/>
    <property type="match status" value="1"/>
</dbReference>
<dbReference type="Gene3D" id="3.20.20.100">
    <property type="entry name" value="NADP-dependent oxidoreductase domain"/>
    <property type="match status" value="1"/>
</dbReference>
<dbReference type="InterPro" id="IPR036812">
    <property type="entry name" value="NAD(P)_OxRdtase_dom_sf"/>
</dbReference>
<evidence type="ECO:0000313" key="4">
    <source>
        <dbReference type="Proteomes" id="UP000012960"/>
    </source>
</evidence>
<reference evidence="3" key="2">
    <citation type="submission" date="2021-05" db="UniProtKB">
        <authorList>
            <consortium name="EnsemblPlants"/>
        </authorList>
    </citation>
    <scope>IDENTIFICATION</scope>
    <source>
        <strain evidence="3">subsp. malaccensis</strain>
    </source>
</reference>
<dbReference type="InParanoid" id="A0A804L8W6"/>
<dbReference type="Gramene" id="Ma11_t17450.1">
    <property type="protein sequence ID" value="Ma11_p17450.1"/>
    <property type="gene ID" value="Ma11_g17450"/>
</dbReference>
<dbReference type="Pfam" id="PF00248">
    <property type="entry name" value="Aldo_ket_red"/>
    <property type="match status" value="1"/>
</dbReference>
<reference evidence="2" key="1">
    <citation type="submission" date="2021-03" db="EMBL/GenBank/DDBJ databases">
        <authorList>
            <consortium name="Genoscope - CEA"/>
            <person name="William W."/>
        </authorList>
    </citation>
    <scope>NUCLEOTIDE SEQUENCE</scope>
    <source>
        <strain evidence="2">Doubled-haploid Pahang</strain>
    </source>
</reference>
<name>A0A804L8W6_MUSAM</name>
<protein>
    <submittedName>
        <fullName evidence="2">(wild Malaysian banana) hypothetical protein</fullName>
    </submittedName>
</protein>
<dbReference type="InterPro" id="IPR023210">
    <property type="entry name" value="NADP_OxRdtase_dom"/>
</dbReference>
<accession>A0A804L8W6</accession>
<dbReference type="EMBL" id="HG996475">
    <property type="protein sequence ID" value="CAG1864866.1"/>
    <property type="molecule type" value="Genomic_DNA"/>
</dbReference>
<evidence type="ECO:0000313" key="2">
    <source>
        <dbReference type="EMBL" id="CAG1864866.1"/>
    </source>
</evidence>
<proteinExistence type="predicted"/>
<keyword evidence="4" id="KW-1185">Reference proteome</keyword>
<gene>
    <name evidence="2" type="ORF">GSMUA_07620.1</name>
</gene>
<sequence length="117" mass="13269">MMSSRPCFAMPTPASPPSTWPTTAFGLADGPAEDLYSIFVNRVRRERPPELLEEIRGWDYSKPAYLDALKHLTDLKEEGKIKTLALTNFDTEWLHTILENGIQIVSNQVLGHILFQI</sequence>
<dbReference type="Proteomes" id="UP000012960">
    <property type="component" value="Unplaced"/>
</dbReference>
<evidence type="ECO:0000259" key="1">
    <source>
        <dbReference type="Pfam" id="PF00248"/>
    </source>
</evidence>
<dbReference type="PANTHER" id="PTHR43147">
    <property type="entry name" value="PROTEIN TAS"/>
    <property type="match status" value="1"/>
</dbReference>